<accession>A0AAE0XDG6</accession>
<proteinExistence type="predicted"/>
<evidence type="ECO:0000313" key="1">
    <source>
        <dbReference type="EMBL" id="KAK3690337.1"/>
    </source>
</evidence>
<sequence>ALLWELKHRDKTPTVRLTLGIFSYIRTSLFRGDTGLPHFLFPLVEVETVSEALVDALYSHYGKTAYLPRMTR</sequence>
<dbReference type="AlphaFoldDB" id="A0AAE0XDG6"/>
<dbReference type="EMBL" id="JAULSO010000002">
    <property type="protein sequence ID" value="KAK3690337.1"/>
    <property type="molecule type" value="Genomic_DNA"/>
</dbReference>
<reference evidence="1" key="2">
    <citation type="submission" date="2023-06" db="EMBL/GenBank/DDBJ databases">
        <authorList>
            <consortium name="Lawrence Berkeley National Laboratory"/>
            <person name="Haridas S."/>
            <person name="Hensen N."/>
            <person name="Bonometti L."/>
            <person name="Westerberg I."/>
            <person name="Brannstrom I.O."/>
            <person name="Guillou S."/>
            <person name="Cros-Aarteil S."/>
            <person name="Calhoun S."/>
            <person name="Kuo A."/>
            <person name="Mondo S."/>
            <person name="Pangilinan J."/>
            <person name="Riley R."/>
            <person name="Labutti K."/>
            <person name="Andreopoulos B."/>
            <person name="Lipzen A."/>
            <person name="Chen C."/>
            <person name="Yanf M."/>
            <person name="Daum C."/>
            <person name="Ng V."/>
            <person name="Clum A."/>
            <person name="Steindorff A."/>
            <person name="Ohm R."/>
            <person name="Martin F."/>
            <person name="Silar P."/>
            <person name="Natvig D."/>
            <person name="Lalanne C."/>
            <person name="Gautier V."/>
            <person name="Ament-Velasquez S.L."/>
            <person name="Kruys A."/>
            <person name="Hutchinson M.I."/>
            <person name="Powell A.J."/>
            <person name="Barry K."/>
            <person name="Miller A.N."/>
            <person name="Grigoriev I.V."/>
            <person name="Debuchy R."/>
            <person name="Gladieux P."/>
            <person name="Thoren M.H."/>
            <person name="Johannesson H."/>
        </authorList>
    </citation>
    <scope>NUCLEOTIDE SEQUENCE</scope>
    <source>
        <strain evidence="1">CBS 314.62</strain>
    </source>
</reference>
<feature type="non-terminal residue" evidence="1">
    <location>
        <position position="1"/>
    </location>
</feature>
<gene>
    <name evidence="1" type="ORF">B0T22DRAFT_376213</name>
</gene>
<protein>
    <submittedName>
        <fullName evidence="1">Uncharacterized protein</fullName>
    </submittedName>
</protein>
<reference evidence="1" key="1">
    <citation type="journal article" date="2023" name="Mol. Phylogenet. Evol.">
        <title>Genome-scale phylogeny and comparative genomics of the fungal order Sordariales.</title>
        <authorList>
            <person name="Hensen N."/>
            <person name="Bonometti L."/>
            <person name="Westerberg I."/>
            <person name="Brannstrom I.O."/>
            <person name="Guillou S."/>
            <person name="Cros-Aarteil S."/>
            <person name="Calhoun S."/>
            <person name="Haridas S."/>
            <person name="Kuo A."/>
            <person name="Mondo S."/>
            <person name="Pangilinan J."/>
            <person name="Riley R."/>
            <person name="LaButti K."/>
            <person name="Andreopoulos B."/>
            <person name="Lipzen A."/>
            <person name="Chen C."/>
            <person name="Yan M."/>
            <person name="Daum C."/>
            <person name="Ng V."/>
            <person name="Clum A."/>
            <person name="Steindorff A."/>
            <person name="Ohm R.A."/>
            <person name="Martin F."/>
            <person name="Silar P."/>
            <person name="Natvig D.O."/>
            <person name="Lalanne C."/>
            <person name="Gautier V."/>
            <person name="Ament-Velasquez S.L."/>
            <person name="Kruys A."/>
            <person name="Hutchinson M.I."/>
            <person name="Powell A.J."/>
            <person name="Barry K."/>
            <person name="Miller A.N."/>
            <person name="Grigoriev I.V."/>
            <person name="Debuchy R."/>
            <person name="Gladieux P."/>
            <person name="Hiltunen Thoren M."/>
            <person name="Johannesson H."/>
        </authorList>
    </citation>
    <scope>NUCLEOTIDE SEQUENCE</scope>
    <source>
        <strain evidence="1">CBS 314.62</strain>
    </source>
</reference>
<name>A0AAE0XDG6_9PEZI</name>
<comment type="caution">
    <text evidence="1">The sequence shown here is derived from an EMBL/GenBank/DDBJ whole genome shotgun (WGS) entry which is preliminary data.</text>
</comment>
<dbReference type="Proteomes" id="UP001270362">
    <property type="component" value="Unassembled WGS sequence"/>
</dbReference>
<evidence type="ECO:0000313" key="2">
    <source>
        <dbReference type="Proteomes" id="UP001270362"/>
    </source>
</evidence>
<keyword evidence="2" id="KW-1185">Reference proteome</keyword>
<organism evidence="1 2">
    <name type="scientific">Podospora appendiculata</name>
    <dbReference type="NCBI Taxonomy" id="314037"/>
    <lineage>
        <taxon>Eukaryota</taxon>
        <taxon>Fungi</taxon>
        <taxon>Dikarya</taxon>
        <taxon>Ascomycota</taxon>
        <taxon>Pezizomycotina</taxon>
        <taxon>Sordariomycetes</taxon>
        <taxon>Sordariomycetidae</taxon>
        <taxon>Sordariales</taxon>
        <taxon>Podosporaceae</taxon>
        <taxon>Podospora</taxon>
    </lineage>
</organism>